<dbReference type="InterPro" id="IPR051805">
    <property type="entry name" value="Dehydratase_Activator_Redct"/>
</dbReference>
<dbReference type="Gene3D" id="3.40.50.11900">
    <property type="match status" value="1"/>
</dbReference>
<evidence type="ECO:0000259" key="1">
    <source>
        <dbReference type="Pfam" id="PF09989"/>
    </source>
</evidence>
<gene>
    <name evidence="2" type="ORF">CDQ84_13670</name>
</gene>
<organism evidence="2 3">
    <name type="scientific">Clostridium thermosuccinogenes</name>
    <dbReference type="NCBI Taxonomy" id="84032"/>
    <lineage>
        <taxon>Bacteria</taxon>
        <taxon>Bacillati</taxon>
        <taxon>Bacillota</taxon>
        <taxon>Clostridia</taxon>
        <taxon>Eubacteriales</taxon>
        <taxon>Clostridiaceae</taxon>
        <taxon>Clostridium</taxon>
    </lineage>
</organism>
<dbReference type="AlphaFoldDB" id="A0A2K2FAQ6"/>
<protein>
    <submittedName>
        <fullName evidence="2">CoA protein activase</fullName>
    </submittedName>
</protein>
<keyword evidence="3" id="KW-1185">Reference proteome</keyword>
<dbReference type="OrthoDB" id="9780120at2"/>
<reference evidence="2 3" key="1">
    <citation type="submission" date="2017-06" db="EMBL/GenBank/DDBJ databases">
        <title>Investigating the central metabolism of Clostridium thermosuccinogenes.</title>
        <authorList>
            <person name="Koendjbiharie J.G."/>
            <person name="van Kranenburg R."/>
        </authorList>
    </citation>
    <scope>NUCLEOTIDE SEQUENCE [LARGE SCALE GENOMIC DNA]</scope>
    <source>
        <strain evidence="2 3">DSM 5806</strain>
    </source>
</reference>
<evidence type="ECO:0000313" key="2">
    <source>
        <dbReference type="EMBL" id="PNT97226.1"/>
    </source>
</evidence>
<dbReference type="KEGG" id="cthd:CDO33_15890"/>
<dbReference type="Pfam" id="PF09989">
    <property type="entry name" value="DUF2229"/>
    <property type="match status" value="1"/>
</dbReference>
<dbReference type="RefSeq" id="WP_103082295.1">
    <property type="nucleotide sequence ID" value="NZ_CP021850.1"/>
</dbReference>
<dbReference type="EMBL" id="NIOJ01000039">
    <property type="protein sequence ID" value="PNT97226.1"/>
    <property type="molecule type" value="Genomic_DNA"/>
</dbReference>
<name>A0A2K2FAQ6_9CLOT</name>
<dbReference type="Proteomes" id="UP000236151">
    <property type="component" value="Unassembled WGS sequence"/>
</dbReference>
<dbReference type="PANTHER" id="PTHR32329">
    <property type="entry name" value="BIFUNCTIONAL PROTEIN [INCLUDES 2-HYDROXYACYL-COA DEHYDRATASE (N-TER) AND ITS ACTIVATOR DOMAIN (C_TERM)-RELATED"/>
    <property type="match status" value="1"/>
</dbReference>
<dbReference type="PANTHER" id="PTHR32329:SF2">
    <property type="entry name" value="BIFUNCTIONAL PROTEIN [INCLUDES 2-HYDROXYACYL-COA DEHYDRATASE (N-TER) AND ITS ACTIVATOR DOMAIN (C_TERM)"/>
    <property type="match status" value="1"/>
</dbReference>
<evidence type="ECO:0000313" key="3">
    <source>
        <dbReference type="Proteomes" id="UP000236151"/>
    </source>
</evidence>
<sequence length="371" mass="41575">MKITFPHMGNTYITAKAMLDDLGLDYVIPPSNSRMTLELGTKYAPELACLPLKINIGNYLQAYEQGADTIIITGGCGPCRFGYYCEMHREILKDLGCDMEIITLEWPDKGLPEFLRRIKKLAGSINPLKLAKVIKNVTQVALQVDELERLTFRTRPREMEKGSTDKIYKAFHKKVLEASGSREIKQVIRETAKQLSSIALDEEKKPLKVGIVGEIYTTIDSHTNFEIEALLGNMGIEVHRAVTVSGWIVEHMLKKALNIPRDMRYAEAAKPYLGKMIGGHAQETIGNTVLYARQGFDGVIQIYPLTCMPEIVAESILPAIERDYGIPILTLIIDEMTGEAGYLTRVEAFADLLKRRRERPSIGKDWALSGS</sequence>
<comment type="caution">
    <text evidence="2">The sequence shown here is derived from an EMBL/GenBank/DDBJ whole genome shotgun (WGS) entry which is preliminary data.</text>
</comment>
<dbReference type="InterPro" id="IPR018709">
    <property type="entry name" value="CoA_activase_DUF2229"/>
</dbReference>
<proteinExistence type="predicted"/>
<feature type="domain" description="DUF2229" evidence="1">
    <location>
        <begin position="8"/>
        <end position="239"/>
    </location>
</feature>
<accession>A0A2K2FAQ6</accession>